<gene>
    <name evidence="2" type="ORF">AB0A76_25320</name>
</gene>
<name>A0ABV3D1Y7_STREX</name>
<dbReference type="EMBL" id="JBEZAM010000043">
    <property type="protein sequence ID" value="MEU7296489.1"/>
    <property type="molecule type" value="Genomic_DNA"/>
</dbReference>
<evidence type="ECO:0000313" key="3">
    <source>
        <dbReference type="Proteomes" id="UP001551210"/>
    </source>
</evidence>
<reference evidence="2 3" key="1">
    <citation type="submission" date="2024-06" db="EMBL/GenBank/DDBJ databases">
        <title>The Natural Products Discovery Center: Release of the First 8490 Sequenced Strains for Exploring Actinobacteria Biosynthetic Diversity.</title>
        <authorList>
            <person name="Kalkreuter E."/>
            <person name="Kautsar S.A."/>
            <person name="Yang D."/>
            <person name="Bader C.D."/>
            <person name="Teijaro C.N."/>
            <person name="Fluegel L."/>
            <person name="Davis C.M."/>
            <person name="Simpson J.R."/>
            <person name="Lauterbach L."/>
            <person name="Steele A.D."/>
            <person name="Gui C."/>
            <person name="Meng S."/>
            <person name="Li G."/>
            <person name="Viehrig K."/>
            <person name="Ye F."/>
            <person name="Su P."/>
            <person name="Kiefer A.F."/>
            <person name="Nichols A."/>
            <person name="Cepeda A.J."/>
            <person name="Yan W."/>
            <person name="Fan B."/>
            <person name="Jiang Y."/>
            <person name="Adhikari A."/>
            <person name="Zheng C.-J."/>
            <person name="Schuster L."/>
            <person name="Cowan T.M."/>
            <person name="Smanski M.J."/>
            <person name="Chevrette M.G."/>
            <person name="De Carvalho L.P.S."/>
            <person name="Shen B."/>
        </authorList>
    </citation>
    <scope>NUCLEOTIDE SEQUENCE [LARGE SCALE GENOMIC DNA]</scope>
    <source>
        <strain evidence="2 3">NPDC045705</strain>
    </source>
</reference>
<keyword evidence="3" id="KW-1185">Reference proteome</keyword>
<evidence type="ECO:0000313" key="2">
    <source>
        <dbReference type="EMBL" id="MEU7296489.1"/>
    </source>
</evidence>
<dbReference type="RefSeq" id="WP_359212520.1">
    <property type="nucleotide sequence ID" value="NZ_JBEZAM010000043.1"/>
</dbReference>
<dbReference type="Proteomes" id="UP001551210">
    <property type="component" value="Unassembled WGS sequence"/>
</dbReference>
<protein>
    <submittedName>
        <fullName evidence="2">Uncharacterized protein</fullName>
    </submittedName>
</protein>
<sequence>MPGWRRFFRPRRTDELALIDADITAFGEELARHAFVPTGQDSDALALADYERALNAYELAKRAFVGDRDRDDAEDVLRTLEEGRHALACAGARASGRPLPVRHPLCFFDPRHGPATTAVRWSPPEGAARLVDVCAADGVRLREGDPPIATGRAPAVARTVPRPRAHHAENPAQGAPVPGQGSHRRPYRIWPSDTPAARRAEGRGDSRFELVRPDASTPVILVVRLLDASGSAELFGHESLLGHEGRRNLLKRGASGRRAVVPLPPDGHETVRLGVETRGSWRAWLHAPDRVPEIGSQLTSKGSYVVRHTGGPATIRVGQRGGGTLWVGELTDGFDRGERLIAGRGTCAGEGRLDGPALIHVSSSADWHVTLSAS</sequence>
<proteinExistence type="predicted"/>
<accession>A0ABV3D1Y7</accession>
<comment type="caution">
    <text evidence="2">The sequence shown here is derived from an EMBL/GenBank/DDBJ whole genome shotgun (WGS) entry which is preliminary data.</text>
</comment>
<organism evidence="2 3">
    <name type="scientific">Streptomyces exfoliatus</name>
    <name type="common">Streptomyces hydrogenans</name>
    <dbReference type="NCBI Taxonomy" id="1905"/>
    <lineage>
        <taxon>Bacteria</taxon>
        <taxon>Bacillati</taxon>
        <taxon>Actinomycetota</taxon>
        <taxon>Actinomycetes</taxon>
        <taxon>Kitasatosporales</taxon>
        <taxon>Streptomycetaceae</taxon>
        <taxon>Streptomyces</taxon>
    </lineage>
</organism>
<feature type="region of interest" description="Disordered" evidence="1">
    <location>
        <begin position="163"/>
        <end position="203"/>
    </location>
</feature>
<evidence type="ECO:0000256" key="1">
    <source>
        <dbReference type="SAM" id="MobiDB-lite"/>
    </source>
</evidence>